<dbReference type="Proteomes" id="UP000245934">
    <property type="component" value="Unassembled WGS sequence"/>
</dbReference>
<dbReference type="Gene3D" id="2.30.130.10">
    <property type="entry name" value="PUA domain"/>
    <property type="match status" value="1"/>
</dbReference>
<dbReference type="RefSeq" id="WP_109940860.1">
    <property type="nucleotide sequence ID" value="NZ_CP176366.1"/>
</dbReference>
<sequence length="152" mass="16424">MLSRVRTIADLQFGTGIGCRVFPDTCRFITSRRGGVRQVLLDGKRLATLRAHDGRLTLGLAGGKRLYSALPGPSGRVVLRDDVTSFIAAGKNLFSRHVVRADLDIHAGDEVMVVDGEGRFIAIGEAMLSGDEMLAFDTGMAVSIRHGIQKEE</sequence>
<dbReference type="GO" id="GO:0003723">
    <property type="term" value="F:RNA binding"/>
    <property type="evidence" value="ECO:0007669"/>
    <property type="project" value="InterPro"/>
</dbReference>
<dbReference type="SMART" id="SM00359">
    <property type="entry name" value="PUA"/>
    <property type="match status" value="1"/>
</dbReference>
<keyword evidence="3" id="KW-1185">Reference proteome</keyword>
<dbReference type="InterPro" id="IPR038250">
    <property type="entry name" value="TGT_C2_sf"/>
</dbReference>
<evidence type="ECO:0000313" key="3">
    <source>
        <dbReference type="Proteomes" id="UP000245934"/>
    </source>
</evidence>
<dbReference type="EMBL" id="QGMZ01000018">
    <property type="protein sequence ID" value="PWR73449.1"/>
    <property type="molecule type" value="Genomic_DNA"/>
</dbReference>
<organism evidence="2 3">
    <name type="scientific">Methanospirillum stamsii</name>
    <dbReference type="NCBI Taxonomy" id="1277351"/>
    <lineage>
        <taxon>Archaea</taxon>
        <taxon>Methanobacteriati</taxon>
        <taxon>Methanobacteriota</taxon>
        <taxon>Stenosarchaea group</taxon>
        <taxon>Methanomicrobia</taxon>
        <taxon>Methanomicrobiales</taxon>
        <taxon>Methanospirillaceae</taxon>
        <taxon>Methanospirillum</taxon>
    </lineage>
</organism>
<dbReference type="InterPro" id="IPR004521">
    <property type="entry name" value="Uncharacterised_CHP00451"/>
</dbReference>
<dbReference type="Gene3D" id="3.10.450.90">
    <property type="entry name" value="ArcTGT, C2 domain"/>
    <property type="match status" value="1"/>
</dbReference>
<dbReference type="Pfam" id="PF14810">
    <property type="entry name" value="TGT_C2"/>
    <property type="match status" value="1"/>
</dbReference>
<dbReference type="GeneID" id="97608849"/>
<reference evidence="2 3" key="1">
    <citation type="submission" date="2018-05" db="EMBL/GenBank/DDBJ databases">
        <title>Draft genome of Methanospirillum stamsii Pt1.</title>
        <authorList>
            <person name="Dueholm M.S."/>
            <person name="Nielsen P.H."/>
            <person name="Bakmann L.F."/>
            <person name="Otzen D.E."/>
        </authorList>
    </citation>
    <scope>NUCLEOTIDE SEQUENCE [LARGE SCALE GENOMIC DNA]</scope>
    <source>
        <strain evidence="2 3">Pt1</strain>
    </source>
</reference>
<accession>A0A2V2N120</accession>
<dbReference type="CDD" id="cd21149">
    <property type="entry name" value="PUA_archaeosine_TGT"/>
    <property type="match status" value="1"/>
</dbReference>
<name>A0A2V2N120_9EURY</name>
<evidence type="ECO:0000259" key="1">
    <source>
        <dbReference type="SMART" id="SM00359"/>
    </source>
</evidence>
<dbReference type="AlphaFoldDB" id="A0A2V2N120"/>
<dbReference type="InterPro" id="IPR036974">
    <property type="entry name" value="PUA_sf"/>
</dbReference>
<dbReference type="SUPFAM" id="SSF88697">
    <property type="entry name" value="PUA domain-like"/>
    <property type="match status" value="1"/>
</dbReference>
<proteinExistence type="predicted"/>
<dbReference type="PROSITE" id="PS50890">
    <property type="entry name" value="PUA"/>
    <property type="match status" value="1"/>
</dbReference>
<dbReference type="SUPFAM" id="SSF88802">
    <property type="entry name" value="Pre-PUA domain"/>
    <property type="match status" value="1"/>
</dbReference>
<dbReference type="NCBIfam" id="TIGR00451">
    <property type="entry name" value="unchar_dom_2"/>
    <property type="match status" value="1"/>
</dbReference>
<protein>
    <submittedName>
        <fullName evidence="2">Pseudouridine synthase</fullName>
    </submittedName>
</protein>
<dbReference type="InterPro" id="IPR002478">
    <property type="entry name" value="PUA"/>
</dbReference>
<dbReference type="OrthoDB" id="7576at2157"/>
<feature type="domain" description="PUA" evidence="1">
    <location>
        <begin position="75"/>
        <end position="149"/>
    </location>
</feature>
<dbReference type="Pfam" id="PF01472">
    <property type="entry name" value="PUA"/>
    <property type="match status" value="1"/>
</dbReference>
<dbReference type="InterPro" id="IPR029402">
    <property type="entry name" value="TGT_C2"/>
</dbReference>
<evidence type="ECO:0000313" key="2">
    <source>
        <dbReference type="EMBL" id="PWR73449.1"/>
    </source>
</evidence>
<comment type="caution">
    <text evidence="2">The sequence shown here is derived from an EMBL/GenBank/DDBJ whole genome shotgun (WGS) entry which is preliminary data.</text>
</comment>
<dbReference type="InterPro" id="IPR015947">
    <property type="entry name" value="PUA-like_sf"/>
</dbReference>
<gene>
    <name evidence="2" type="ORF">DLD82_09360</name>
</gene>